<name>A0A498KPY8_MALDO</name>
<dbReference type="AlphaFoldDB" id="A0A498KPY8"/>
<gene>
    <name evidence="1" type="ORF">DVH24_023322</name>
</gene>
<sequence length="97" mass="10698">MVRRVEGISSPLQAKLEAACGVLLAREIGAAEVELEGDTAMVLSAINMLVDDDTSSMGHIINDTRHFLRLIPKQEFYIPEERPVAHRLARLGLSSEQ</sequence>
<evidence type="ECO:0000313" key="1">
    <source>
        <dbReference type="EMBL" id="RXI09161.1"/>
    </source>
</evidence>
<dbReference type="EMBL" id="RDQH01000327">
    <property type="protein sequence ID" value="RXI09161.1"/>
    <property type="molecule type" value="Genomic_DNA"/>
</dbReference>
<comment type="caution">
    <text evidence="1">The sequence shown here is derived from an EMBL/GenBank/DDBJ whole genome shotgun (WGS) entry which is preliminary data.</text>
</comment>
<keyword evidence="2" id="KW-1185">Reference proteome</keyword>
<protein>
    <submittedName>
        <fullName evidence="1">Uncharacterized protein</fullName>
    </submittedName>
</protein>
<dbReference type="Proteomes" id="UP000290289">
    <property type="component" value="Chromosome 1"/>
</dbReference>
<organism evidence="1 2">
    <name type="scientific">Malus domestica</name>
    <name type="common">Apple</name>
    <name type="synonym">Pyrus malus</name>
    <dbReference type="NCBI Taxonomy" id="3750"/>
    <lineage>
        <taxon>Eukaryota</taxon>
        <taxon>Viridiplantae</taxon>
        <taxon>Streptophyta</taxon>
        <taxon>Embryophyta</taxon>
        <taxon>Tracheophyta</taxon>
        <taxon>Spermatophyta</taxon>
        <taxon>Magnoliopsida</taxon>
        <taxon>eudicotyledons</taxon>
        <taxon>Gunneridae</taxon>
        <taxon>Pentapetalae</taxon>
        <taxon>rosids</taxon>
        <taxon>fabids</taxon>
        <taxon>Rosales</taxon>
        <taxon>Rosaceae</taxon>
        <taxon>Amygdaloideae</taxon>
        <taxon>Maleae</taxon>
        <taxon>Malus</taxon>
    </lineage>
</organism>
<evidence type="ECO:0000313" key="2">
    <source>
        <dbReference type="Proteomes" id="UP000290289"/>
    </source>
</evidence>
<reference evidence="1 2" key="1">
    <citation type="submission" date="2018-10" db="EMBL/GenBank/DDBJ databases">
        <title>A high-quality apple genome assembly.</title>
        <authorList>
            <person name="Hu J."/>
        </authorList>
    </citation>
    <scope>NUCLEOTIDE SEQUENCE [LARGE SCALE GENOMIC DNA]</scope>
    <source>
        <strain evidence="2">cv. HFTH1</strain>
        <tissue evidence="1">Young leaf</tissue>
    </source>
</reference>
<proteinExistence type="predicted"/>
<accession>A0A498KPY8</accession>